<keyword evidence="1" id="KW-0328">Glycosyltransferase</keyword>
<reference evidence="4" key="2">
    <citation type="submission" date="2020-09" db="EMBL/GenBank/DDBJ databases">
        <authorList>
            <person name="Sun Q."/>
            <person name="Kim S."/>
        </authorList>
    </citation>
    <scope>NUCLEOTIDE SEQUENCE</scope>
    <source>
        <strain evidence="4">KCTC 23714</strain>
    </source>
</reference>
<name>A0A918J385_9RHOB</name>
<comment type="caution">
    <text evidence="4">The sequence shown here is derived from an EMBL/GenBank/DDBJ whole genome shotgun (WGS) entry which is preliminary data.</text>
</comment>
<keyword evidence="5" id="KW-1185">Reference proteome</keyword>
<protein>
    <recommendedName>
        <fullName evidence="3">Glycosyl transferase family 1 domain-containing protein</fullName>
    </recommendedName>
</protein>
<dbReference type="EMBL" id="BMYQ01000018">
    <property type="protein sequence ID" value="GGW45025.1"/>
    <property type="molecule type" value="Genomic_DNA"/>
</dbReference>
<accession>A0A918J385</accession>
<organism evidence="4 5">
    <name type="scientific">Gemmobacter lanyuensis</name>
    <dbReference type="NCBI Taxonomy" id="1054497"/>
    <lineage>
        <taxon>Bacteria</taxon>
        <taxon>Pseudomonadati</taxon>
        <taxon>Pseudomonadota</taxon>
        <taxon>Alphaproteobacteria</taxon>
        <taxon>Rhodobacterales</taxon>
        <taxon>Paracoccaceae</taxon>
        <taxon>Gemmobacter</taxon>
    </lineage>
</organism>
<dbReference type="SUPFAM" id="SSF53756">
    <property type="entry name" value="UDP-Glycosyltransferase/glycogen phosphorylase"/>
    <property type="match status" value="1"/>
</dbReference>
<dbReference type="AlphaFoldDB" id="A0A918J385"/>
<dbReference type="GO" id="GO:0016757">
    <property type="term" value="F:glycosyltransferase activity"/>
    <property type="evidence" value="ECO:0007669"/>
    <property type="project" value="UniProtKB-KW"/>
</dbReference>
<proteinExistence type="predicted"/>
<dbReference type="InterPro" id="IPR001296">
    <property type="entry name" value="Glyco_trans_1"/>
</dbReference>
<gene>
    <name evidence="4" type="ORF">GCM10011452_36610</name>
</gene>
<dbReference type="Gene3D" id="3.40.50.2000">
    <property type="entry name" value="Glycogen Phosphorylase B"/>
    <property type="match status" value="2"/>
</dbReference>
<feature type="domain" description="Glycosyl transferase family 1" evidence="3">
    <location>
        <begin position="379"/>
        <end position="529"/>
    </location>
</feature>
<dbReference type="PANTHER" id="PTHR12526:SF510">
    <property type="entry name" value="D-INOSITOL 3-PHOSPHATE GLYCOSYLTRANSFERASE"/>
    <property type="match status" value="1"/>
</dbReference>
<dbReference type="CDD" id="cd03811">
    <property type="entry name" value="GT4_GT28_WabH-like"/>
    <property type="match status" value="1"/>
</dbReference>
<sequence>MSASSRLPPALRLRQILTRVPGRILRRMKRGLTRSDPRLEAYLAALESPVDPGLVLWQGHGAGLVQDWATRPQEGGQTHVLALERPDLLSAPPGTPTLRPGSADHARAMARAGMIRTDQPLPLWALRRADQQLICRGADDGPAWAHGLRQMDPGPAPRPQIALFGGGWKNNGITTSLLNLLGGLADHDLDLHLVTEARSPEALANLARLDPRIRVIHRETFPMRATEAAALRRFQTDNDLSDPVLETQIRALFTREARRLFGGRIFDAALDFSGYSREWAALIAATPARRHVIWQHNHLQAEAERRFDSLKGVFAAYRWFDTIASVSDETREVNRTHLARHYPPGARILTLRNVIDPAALRRRAAGALPPGLDLTGAGPLFVMSGRLSPEKAQMRALTALAQLRRQGQEARLILLGSGPLEGALRAGIARLGLGGQVTLAGHVENPFPVLARADCFVLSSDYEGQPMVLLEALTLGLPIIATDIPGARSVLAGLEGPALVPADAAGLAQGMARFLAGGVAPARFDAEAYRAETLSAVLTELLGHVPPRRPT</sequence>
<dbReference type="Pfam" id="PF00534">
    <property type="entry name" value="Glycos_transf_1"/>
    <property type="match status" value="1"/>
</dbReference>
<evidence type="ECO:0000313" key="5">
    <source>
        <dbReference type="Proteomes" id="UP000628984"/>
    </source>
</evidence>
<evidence type="ECO:0000256" key="1">
    <source>
        <dbReference type="ARBA" id="ARBA00022676"/>
    </source>
</evidence>
<dbReference type="RefSeq" id="WP_189635332.1">
    <property type="nucleotide sequence ID" value="NZ_BMYQ01000018.1"/>
</dbReference>
<dbReference type="PANTHER" id="PTHR12526">
    <property type="entry name" value="GLYCOSYLTRANSFERASE"/>
    <property type="match status" value="1"/>
</dbReference>
<evidence type="ECO:0000313" key="4">
    <source>
        <dbReference type="EMBL" id="GGW45025.1"/>
    </source>
</evidence>
<reference evidence="4" key="1">
    <citation type="journal article" date="2014" name="Int. J. Syst. Evol. Microbiol.">
        <title>Complete genome sequence of Corynebacterium casei LMG S-19264T (=DSM 44701T), isolated from a smear-ripened cheese.</title>
        <authorList>
            <consortium name="US DOE Joint Genome Institute (JGI-PGF)"/>
            <person name="Walter F."/>
            <person name="Albersmeier A."/>
            <person name="Kalinowski J."/>
            <person name="Ruckert C."/>
        </authorList>
    </citation>
    <scope>NUCLEOTIDE SEQUENCE</scope>
    <source>
        <strain evidence="4">KCTC 23714</strain>
    </source>
</reference>
<dbReference type="Proteomes" id="UP000628984">
    <property type="component" value="Unassembled WGS sequence"/>
</dbReference>
<keyword evidence="2" id="KW-0808">Transferase</keyword>
<evidence type="ECO:0000256" key="2">
    <source>
        <dbReference type="ARBA" id="ARBA00022679"/>
    </source>
</evidence>
<evidence type="ECO:0000259" key="3">
    <source>
        <dbReference type="Pfam" id="PF00534"/>
    </source>
</evidence>